<protein>
    <submittedName>
        <fullName evidence="1">Replication factor-A carboxy-terminal domain protein</fullName>
    </submittedName>
</protein>
<organism evidence="1 2">
    <name type="scientific">Trifolium pratense</name>
    <name type="common">Red clover</name>
    <dbReference type="NCBI Taxonomy" id="57577"/>
    <lineage>
        <taxon>Eukaryota</taxon>
        <taxon>Viridiplantae</taxon>
        <taxon>Streptophyta</taxon>
        <taxon>Embryophyta</taxon>
        <taxon>Tracheophyta</taxon>
        <taxon>Spermatophyta</taxon>
        <taxon>Magnoliopsida</taxon>
        <taxon>eudicotyledons</taxon>
        <taxon>Gunneridae</taxon>
        <taxon>Pentapetalae</taxon>
        <taxon>rosids</taxon>
        <taxon>fabids</taxon>
        <taxon>Fabales</taxon>
        <taxon>Fabaceae</taxon>
        <taxon>Papilionoideae</taxon>
        <taxon>50 kb inversion clade</taxon>
        <taxon>NPAAA clade</taxon>
        <taxon>Hologalegina</taxon>
        <taxon>IRL clade</taxon>
        <taxon>Trifolieae</taxon>
        <taxon>Trifolium</taxon>
    </lineage>
</organism>
<dbReference type="EMBL" id="ASHM01032821">
    <property type="protein sequence ID" value="PNX77717.1"/>
    <property type="molecule type" value="Genomic_DNA"/>
</dbReference>
<dbReference type="Gene3D" id="2.40.50.140">
    <property type="entry name" value="Nucleic acid-binding proteins"/>
    <property type="match status" value="2"/>
</dbReference>
<sequence>SLRLMTGISGEREYVRKGKITKMVVFELTDARLVKDSLLTVVVIQFAKVEIFRDQASIQNVVNTTKILINPDIPEAIEFRNSIAVHGIEVETKVPVIGGSAKPSMDEDFLRMYPRKKVSELADMEEDGIFAVYGVVTSIVEGEDWWYPACKCHRSVVPDSGPYFCNGCSKHVFHIVPRFKTKVEVSDGDAASVFVIFDSNMSYIMEKLYAMISHTLLNFRDWLTMSEVIDVDTDNSDDEFVEDSQPLAFDGVIIA</sequence>
<reference evidence="1 2" key="2">
    <citation type="journal article" date="2017" name="Front. Plant Sci.">
        <title>Gene Classification and Mining of Molecular Markers Useful in Red Clover (Trifolium pratense) Breeding.</title>
        <authorList>
            <person name="Istvanek J."/>
            <person name="Dluhosova J."/>
            <person name="Dluhos P."/>
            <person name="Patkova L."/>
            <person name="Nedelnik J."/>
            <person name="Repkova J."/>
        </authorList>
    </citation>
    <scope>NUCLEOTIDE SEQUENCE [LARGE SCALE GENOMIC DNA]</scope>
    <source>
        <strain evidence="2">cv. Tatra</strain>
        <tissue evidence="1">Young leaves</tissue>
    </source>
</reference>
<dbReference type="PANTHER" id="PTHR47165:SF4">
    <property type="entry name" value="OS03G0429900 PROTEIN"/>
    <property type="match status" value="1"/>
</dbReference>
<reference evidence="1 2" key="1">
    <citation type="journal article" date="2014" name="Am. J. Bot.">
        <title>Genome assembly and annotation for red clover (Trifolium pratense; Fabaceae).</title>
        <authorList>
            <person name="Istvanek J."/>
            <person name="Jaros M."/>
            <person name="Krenek A."/>
            <person name="Repkova J."/>
        </authorList>
    </citation>
    <scope>NUCLEOTIDE SEQUENCE [LARGE SCALE GENOMIC DNA]</scope>
    <source>
        <strain evidence="2">cv. Tatra</strain>
        <tissue evidence="1">Young leaves</tissue>
    </source>
</reference>
<evidence type="ECO:0000313" key="2">
    <source>
        <dbReference type="Proteomes" id="UP000236291"/>
    </source>
</evidence>
<proteinExistence type="predicted"/>
<dbReference type="PANTHER" id="PTHR47165">
    <property type="entry name" value="OS03G0429900 PROTEIN"/>
    <property type="match status" value="1"/>
</dbReference>
<dbReference type="AlphaFoldDB" id="A0A2K3LGQ0"/>
<gene>
    <name evidence="1" type="ORF">L195_g033686</name>
</gene>
<dbReference type="Proteomes" id="UP000236291">
    <property type="component" value="Unassembled WGS sequence"/>
</dbReference>
<name>A0A2K3LGQ0_TRIPR</name>
<feature type="non-terminal residue" evidence="1">
    <location>
        <position position="1"/>
    </location>
</feature>
<comment type="caution">
    <text evidence="1">The sequence shown here is derived from an EMBL/GenBank/DDBJ whole genome shotgun (WGS) entry which is preliminary data.</text>
</comment>
<evidence type="ECO:0000313" key="1">
    <source>
        <dbReference type="EMBL" id="PNX77717.1"/>
    </source>
</evidence>
<dbReference type="SUPFAM" id="SSF50249">
    <property type="entry name" value="Nucleic acid-binding proteins"/>
    <property type="match status" value="2"/>
</dbReference>
<accession>A0A2K3LGQ0</accession>
<dbReference type="InterPro" id="IPR012340">
    <property type="entry name" value="NA-bd_OB-fold"/>
</dbReference>